<sequence>MKSKKLKVIPGDIFAVPLSRREPLYGYIRAYQDPDIAILPIVSRGILSNIMSFIELKSYQDILTIRKPMESGEWPKVASIPFPDEESTWAPPRKQVSDIRPDIRLVVSKGEFIPASIFGKFEELPPLVKLNSEALIQRILELSKEFNTLNRDDSK</sequence>
<dbReference type="EMBL" id="QWLL01000085">
    <property type="protein sequence ID" value="RII74150.1"/>
    <property type="molecule type" value="Genomic_DNA"/>
</dbReference>
<protein>
    <recommendedName>
        <fullName evidence="3">Immunity protein 26</fullName>
    </recommendedName>
</protein>
<proteinExistence type="predicted"/>
<evidence type="ECO:0000313" key="2">
    <source>
        <dbReference type="Proteomes" id="UP000265875"/>
    </source>
</evidence>
<comment type="caution">
    <text evidence="1">The sequence shown here is derived from an EMBL/GenBank/DDBJ whole genome shotgun (WGS) entry which is preliminary data.</text>
</comment>
<evidence type="ECO:0000313" key="1">
    <source>
        <dbReference type="EMBL" id="RII74150.1"/>
    </source>
</evidence>
<dbReference type="Proteomes" id="UP000265875">
    <property type="component" value="Unassembled WGS sequence"/>
</dbReference>
<dbReference type="AlphaFoldDB" id="A0A399LX96"/>
<reference evidence="1 2" key="1">
    <citation type="submission" date="2018-08" db="EMBL/GenBank/DDBJ databases">
        <title>Draft genome sequence of the cyanotroph, Pseudomonas monteilii BCN3.</title>
        <authorList>
            <person name="Jones L.B."/>
            <person name="Kunz D.A."/>
        </authorList>
    </citation>
    <scope>NUCLEOTIDE SEQUENCE [LARGE SCALE GENOMIC DNA]</scope>
    <source>
        <strain evidence="1 2">BCN3</strain>
    </source>
</reference>
<organism evidence="1 2">
    <name type="scientific">Pseudomonas monteilii</name>
    <dbReference type="NCBI Taxonomy" id="76759"/>
    <lineage>
        <taxon>Bacteria</taxon>
        <taxon>Pseudomonadati</taxon>
        <taxon>Pseudomonadota</taxon>
        <taxon>Gammaproteobacteria</taxon>
        <taxon>Pseudomonadales</taxon>
        <taxon>Pseudomonadaceae</taxon>
        <taxon>Pseudomonas</taxon>
    </lineage>
</organism>
<name>A0A399LX96_9PSED</name>
<gene>
    <name evidence="1" type="ORF">D0894_27965</name>
</gene>
<evidence type="ECO:0008006" key="3">
    <source>
        <dbReference type="Google" id="ProtNLM"/>
    </source>
</evidence>
<dbReference type="RefSeq" id="WP_119372044.1">
    <property type="nucleotide sequence ID" value="NZ_QWLL01000085.1"/>
</dbReference>
<accession>A0A399LX96</accession>